<dbReference type="Pfam" id="PF00160">
    <property type="entry name" value="Pro_isomerase"/>
    <property type="match status" value="1"/>
</dbReference>
<evidence type="ECO:0000313" key="6">
    <source>
        <dbReference type="EMBL" id="TFH94386.1"/>
    </source>
</evidence>
<dbReference type="InterPro" id="IPR002130">
    <property type="entry name" value="Cyclophilin-type_PPIase_dom"/>
</dbReference>
<sequence>MRKIALSLVLAFVAVVALAQEKEYQVEFKTNVGSFTVKLYNETPLHRDNFLTLVRQGDFNNLVFHRVIKNFMVQAGGAMKGDDGKAMAKLEAKYPKMIPAEFHYPELYHKKGALAAARQGDEENPEKESSPIQFYIVTGQCFLENELEKYDNEERGKMPDYIKQTYMTEGGTPHLDTEYTVFGEVLEGIKTIDKIQNSKTDDSDRPTKDIYIISTKILQK</sequence>
<dbReference type="PROSITE" id="PS00170">
    <property type="entry name" value="CSA_PPIASE_1"/>
    <property type="match status" value="1"/>
</dbReference>
<dbReference type="STRING" id="1122973.GCA_000379925_01733"/>
<dbReference type="PROSITE" id="PS50072">
    <property type="entry name" value="CSA_PPIASE_2"/>
    <property type="match status" value="1"/>
</dbReference>
<dbReference type="OrthoDB" id="9807797at2"/>
<dbReference type="GO" id="GO:0006457">
    <property type="term" value="P:protein folding"/>
    <property type="evidence" value="ECO:0007669"/>
    <property type="project" value="InterPro"/>
</dbReference>
<dbReference type="GeneID" id="66796701"/>
<protein>
    <recommendedName>
        <fullName evidence="5">Peptidyl-prolyl cis-trans isomerase</fullName>
        <shortName evidence="5">PPIase</shortName>
        <ecNumber evidence="5">5.2.1.8</ecNumber>
    </recommendedName>
</protein>
<dbReference type="PANTHER" id="PTHR45625">
    <property type="entry name" value="PEPTIDYL-PROLYL CIS-TRANS ISOMERASE-RELATED"/>
    <property type="match status" value="1"/>
</dbReference>
<keyword evidence="3 5" id="KW-0697">Rotamase</keyword>
<name>A0A4Y8WNB5_9PORP</name>
<evidence type="ECO:0000256" key="2">
    <source>
        <dbReference type="ARBA" id="ARBA00007365"/>
    </source>
</evidence>
<reference evidence="6 7" key="1">
    <citation type="submission" date="2019-03" db="EMBL/GenBank/DDBJ databases">
        <title>Porphyromonas levii Isolated from the Uterus of Dairy Cows.</title>
        <authorList>
            <person name="Francis A.M."/>
        </authorList>
    </citation>
    <scope>NUCLEOTIDE SEQUENCE [LARGE SCALE GENOMIC DNA]</scope>
    <source>
        <strain evidence="6 7">AF5678</strain>
    </source>
</reference>
<gene>
    <name evidence="6" type="ORF">E4P47_07755</name>
</gene>
<dbReference type="InterPro" id="IPR029000">
    <property type="entry name" value="Cyclophilin-like_dom_sf"/>
</dbReference>
<dbReference type="GO" id="GO:0003755">
    <property type="term" value="F:peptidyl-prolyl cis-trans isomerase activity"/>
    <property type="evidence" value="ECO:0007669"/>
    <property type="project" value="UniProtKB-UniRule"/>
</dbReference>
<dbReference type="PRINTS" id="PR00153">
    <property type="entry name" value="CSAPPISMRASE"/>
</dbReference>
<dbReference type="EC" id="5.2.1.8" evidence="5"/>
<evidence type="ECO:0000256" key="1">
    <source>
        <dbReference type="ARBA" id="ARBA00002388"/>
    </source>
</evidence>
<proteinExistence type="inferred from homology"/>
<evidence type="ECO:0000256" key="4">
    <source>
        <dbReference type="ARBA" id="ARBA00023235"/>
    </source>
</evidence>
<evidence type="ECO:0000313" key="7">
    <source>
        <dbReference type="Proteomes" id="UP000297225"/>
    </source>
</evidence>
<dbReference type="InterPro" id="IPR024936">
    <property type="entry name" value="Cyclophilin-type_PPIase"/>
</dbReference>
<keyword evidence="5" id="KW-0732">Signal</keyword>
<keyword evidence="7" id="KW-1185">Reference proteome</keyword>
<evidence type="ECO:0000256" key="3">
    <source>
        <dbReference type="ARBA" id="ARBA00023110"/>
    </source>
</evidence>
<evidence type="ECO:0000256" key="5">
    <source>
        <dbReference type="RuleBase" id="RU363019"/>
    </source>
</evidence>
<dbReference type="PIRSF" id="PIRSF001467">
    <property type="entry name" value="Peptidylpro_ismrse"/>
    <property type="match status" value="1"/>
</dbReference>
<dbReference type="Proteomes" id="UP000297225">
    <property type="component" value="Unassembled WGS sequence"/>
</dbReference>
<dbReference type="Gene3D" id="2.40.100.10">
    <property type="entry name" value="Cyclophilin-like"/>
    <property type="match status" value="1"/>
</dbReference>
<dbReference type="CDD" id="cd00317">
    <property type="entry name" value="cyclophilin"/>
    <property type="match status" value="1"/>
</dbReference>
<accession>A0A4Y8WNB5</accession>
<dbReference type="InterPro" id="IPR020892">
    <property type="entry name" value="Cyclophilin-type_PPIase_CS"/>
</dbReference>
<dbReference type="SUPFAM" id="SSF50891">
    <property type="entry name" value="Cyclophilin-like"/>
    <property type="match status" value="1"/>
</dbReference>
<organism evidence="6 7">
    <name type="scientific">Porphyromonas levii</name>
    <dbReference type="NCBI Taxonomy" id="28114"/>
    <lineage>
        <taxon>Bacteria</taxon>
        <taxon>Pseudomonadati</taxon>
        <taxon>Bacteroidota</taxon>
        <taxon>Bacteroidia</taxon>
        <taxon>Bacteroidales</taxon>
        <taxon>Porphyromonadaceae</taxon>
        <taxon>Porphyromonas</taxon>
    </lineage>
</organism>
<comment type="catalytic activity">
    <reaction evidence="5">
        <text>[protein]-peptidylproline (omega=180) = [protein]-peptidylproline (omega=0)</text>
        <dbReference type="Rhea" id="RHEA:16237"/>
        <dbReference type="Rhea" id="RHEA-COMP:10747"/>
        <dbReference type="Rhea" id="RHEA-COMP:10748"/>
        <dbReference type="ChEBI" id="CHEBI:83833"/>
        <dbReference type="ChEBI" id="CHEBI:83834"/>
        <dbReference type="EC" id="5.2.1.8"/>
    </reaction>
</comment>
<feature type="signal peptide" evidence="5">
    <location>
        <begin position="1"/>
        <end position="19"/>
    </location>
</feature>
<comment type="caution">
    <text evidence="6">The sequence shown here is derived from an EMBL/GenBank/DDBJ whole genome shotgun (WGS) entry which is preliminary data.</text>
</comment>
<dbReference type="AlphaFoldDB" id="A0A4Y8WNB5"/>
<dbReference type="EMBL" id="SPNC01000130">
    <property type="protein sequence ID" value="TFH94386.1"/>
    <property type="molecule type" value="Genomic_DNA"/>
</dbReference>
<keyword evidence="4 5" id="KW-0413">Isomerase</keyword>
<dbReference type="RefSeq" id="WP_018358958.1">
    <property type="nucleotide sequence ID" value="NZ_CP197400.1"/>
</dbReference>
<comment type="similarity">
    <text evidence="2 5">Belongs to the cyclophilin-type PPIase family.</text>
</comment>
<dbReference type="InterPro" id="IPR044666">
    <property type="entry name" value="Cyclophilin_A-like"/>
</dbReference>
<comment type="function">
    <text evidence="1 5">PPIases accelerate the folding of proteins. It catalyzes the cis-trans isomerization of proline imidic peptide bonds in oligopeptides.</text>
</comment>
<dbReference type="PANTHER" id="PTHR45625:SF4">
    <property type="entry name" value="PEPTIDYLPROLYL ISOMERASE DOMAIN AND WD REPEAT-CONTAINING PROTEIN 1"/>
    <property type="match status" value="1"/>
</dbReference>
<feature type="chain" id="PRO_5035981637" description="Peptidyl-prolyl cis-trans isomerase" evidence="5">
    <location>
        <begin position="20"/>
        <end position="220"/>
    </location>
</feature>